<dbReference type="EMBL" id="LVWE01000010">
    <property type="protein sequence ID" value="OAD45887.1"/>
    <property type="molecule type" value="Genomic_DNA"/>
</dbReference>
<dbReference type="RefSeq" id="WP_068448902.1">
    <property type="nucleotide sequence ID" value="NZ_CP150660.1"/>
</dbReference>
<dbReference type="AlphaFoldDB" id="A0A176TDA5"/>
<dbReference type="InterPro" id="IPR015943">
    <property type="entry name" value="WD40/YVTN_repeat-like_dom_sf"/>
</dbReference>
<keyword evidence="2" id="KW-1185">Reference proteome</keyword>
<dbReference type="SUPFAM" id="SSF110296">
    <property type="entry name" value="Oligoxyloglucan reducing end-specific cellobiohydrolase"/>
    <property type="match status" value="1"/>
</dbReference>
<sequence>MYIGTPSGGLWKTTDKGATWSPKTDHLAGMGVTDILIAPTSTTPTSATTTANNTLYMATGDRDSKHVSSIGLFKSTNSGETWTVLPDFSFSLSQNEYIRDISFLPGTPTTLFALTNDRIRKSTDSGATWYDAGFTHANGYNEEFQTIVFQPSNTNIVVVSDVWGGLWYSNDAGDNFVQHSVFKAPVNTNGDYPTQNILRLTATPADNLHFYGIDQNGMFKKFSFSFADDASDLVKNIHVTADINGTPTPFDSQSG</sequence>
<comment type="caution">
    <text evidence="1">The sequence shown here is derived from an EMBL/GenBank/DDBJ whole genome shotgun (WGS) entry which is preliminary data.</text>
</comment>
<gene>
    <name evidence="1" type="ORF">LPB303_06265</name>
</gene>
<evidence type="ECO:0008006" key="3">
    <source>
        <dbReference type="Google" id="ProtNLM"/>
    </source>
</evidence>
<dbReference type="STRING" id="1333662.LPB303_06265"/>
<proteinExistence type="predicted"/>
<protein>
    <recommendedName>
        <fullName evidence="3">Sortilin N-terminal domain-containing protein</fullName>
    </recommendedName>
</protein>
<organism evidence="1 2">
    <name type="scientific">Polaribacter atrinae</name>
    <dbReference type="NCBI Taxonomy" id="1333662"/>
    <lineage>
        <taxon>Bacteria</taxon>
        <taxon>Pseudomonadati</taxon>
        <taxon>Bacteroidota</taxon>
        <taxon>Flavobacteriia</taxon>
        <taxon>Flavobacteriales</taxon>
        <taxon>Flavobacteriaceae</taxon>
    </lineage>
</organism>
<accession>A0A176TDA5</accession>
<reference evidence="1 2" key="1">
    <citation type="submission" date="2016-02" db="EMBL/GenBank/DDBJ databases">
        <title>Draft genome sequence of Polaribacter atrinae KACC17473.</title>
        <authorList>
            <person name="Shin S.-K."/>
            <person name="Yi H."/>
        </authorList>
    </citation>
    <scope>NUCLEOTIDE SEQUENCE [LARGE SCALE GENOMIC DNA]</scope>
    <source>
        <strain evidence="1 2">KACC 17473</strain>
    </source>
</reference>
<dbReference type="Proteomes" id="UP000076923">
    <property type="component" value="Unassembled WGS sequence"/>
</dbReference>
<evidence type="ECO:0000313" key="1">
    <source>
        <dbReference type="EMBL" id="OAD45887.1"/>
    </source>
</evidence>
<dbReference type="Gene3D" id="2.130.10.10">
    <property type="entry name" value="YVTN repeat-like/Quinoprotein amine dehydrogenase"/>
    <property type="match status" value="2"/>
</dbReference>
<evidence type="ECO:0000313" key="2">
    <source>
        <dbReference type="Proteomes" id="UP000076923"/>
    </source>
</evidence>
<name>A0A176TDA5_9FLAO</name>
<dbReference type="OrthoDB" id="9757809at2"/>